<proteinExistence type="predicted"/>
<accession>A0AAW0MKE0</accession>
<dbReference type="EMBL" id="JBBPFD010000414">
    <property type="protein sequence ID" value="KAK7878971.1"/>
    <property type="molecule type" value="Genomic_DNA"/>
</dbReference>
<name>A0AAW0MKE0_9GOBI</name>
<reference evidence="2" key="1">
    <citation type="submission" date="2024-04" db="EMBL/GenBank/DDBJ databases">
        <title>Salinicola lusitanus LLJ914,a marine bacterium isolated from the Okinawa Trough.</title>
        <authorList>
            <person name="Li J."/>
        </authorList>
    </citation>
    <scope>NUCLEOTIDE SEQUENCE [LARGE SCALE GENOMIC DNA]</scope>
</reference>
<protein>
    <submittedName>
        <fullName evidence="1">Uncharacterized protein</fullName>
    </submittedName>
</protein>
<dbReference type="Proteomes" id="UP001460270">
    <property type="component" value="Unassembled WGS sequence"/>
</dbReference>
<gene>
    <name evidence="1" type="ORF">WMY93_030824</name>
</gene>
<dbReference type="AlphaFoldDB" id="A0AAW0MKE0"/>
<evidence type="ECO:0000313" key="1">
    <source>
        <dbReference type="EMBL" id="KAK7878971.1"/>
    </source>
</evidence>
<organism evidence="1 2">
    <name type="scientific">Mugilogobius chulae</name>
    <name type="common">yellowstripe goby</name>
    <dbReference type="NCBI Taxonomy" id="88201"/>
    <lineage>
        <taxon>Eukaryota</taxon>
        <taxon>Metazoa</taxon>
        <taxon>Chordata</taxon>
        <taxon>Craniata</taxon>
        <taxon>Vertebrata</taxon>
        <taxon>Euteleostomi</taxon>
        <taxon>Actinopterygii</taxon>
        <taxon>Neopterygii</taxon>
        <taxon>Teleostei</taxon>
        <taxon>Neoteleostei</taxon>
        <taxon>Acanthomorphata</taxon>
        <taxon>Gobiaria</taxon>
        <taxon>Gobiiformes</taxon>
        <taxon>Gobioidei</taxon>
        <taxon>Gobiidae</taxon>
        <taxon>Gobionellinae</taxon>
        <taxon>Mugilogobius</taxon>
    </lineage>
</organism>
<comment type="caution">
    <text evidence="1">The sequence shown here is derived from an EMBL/GenBank/DDBJ whole genome shotgun (WGS) entry which is preliminary data.</text>
</comment>
<keyword evidence="2" id="KW-1185">Reference proteome</keyword>
<evidence type="ECO:0000313" key="2">
    <source>
        <dbReference type="Proteomes" id="UP001460270"/>
    </source>
</evidence>
<sequence>MTPATGLMKRGVLISPRRFTHKAGGNGDYLVLVREGRGADGAGGQRQEVSR</sequence>
<feature type="non-terminal residue" evidence="1">
    <location>
        <position position="51"/>
    </location>
</feature>